<keyword evidence="11 16" id="KW-0472">Membrane</keyword>
<dbReference type="InterPro" id="IPR036390">
    <property type="entry name" value="WH_DNA-bd_sf"/>
</dbReference>
<keyword evidence="10" id="KW-0238">DNA-binding</keyword>
<evidence type="ECO:0000256" key="1">
    <source>
        <dbReference type="ARBA" id="ARBA00004651"/>
    </source>
</evidence>
<evidence type="ECO:0000256" key="3">
    <source>
        <dbReference type="ARBA" id="ARBA00022475"/>
    </source>
</evidence>
<comment type="similarity">
    <text evidence="2">Belongs to the FtsK/SpoIIIE/SftA family.</text>
</comment>
<organism evidence="18 19">
    <name type="scientific">Nibricoccus aquaticus</name>
    <dbReference type="NCBI Taxonomy" id="2576891"/>
    <lineage>
        <taxon>Bacteria</taxon>
        <taxon>Pseudomonadati</taxon>
        <taxon>Verrucomicrobiota</taxon>
        <taxon>Opitutia</taxon>
        <taxon>Opitutales</taxon>
        <taxon>Opitutaceae</taxon>
        <taxon>Nibricoccus</taxon>
    </lineage>
</organism>
<dbReference type="Pfam" id="PF13491">
    <property type="entry name" value="FtsK_4TM"/>
    <property type="match status" value="1"/>
</dbReference>
<keyword evidence="5 16" id="KW-0812">Transmembrane</keyword>
<evidence type="ECO:0000256" key="15">
    <source>
        <dbReference type="SAM" id="MobiDB-lite"/>
    </source>
</evidence>
<evidence type="ECO:0000256" key="2">
    <source>
        <dbReference type="ARBA" id="ARBA00006474"/>
    </source>
</evidence>
<dbReference type="InterPro" id="IPR018541">
    <property type="entry name" value="Ftsk_gamma"/>
</dbReference>
<dbReference type="AlphaFoldDB" id="A0A290Q6H8"/>
<dbReference type="GO" id="GO:0051301">
    <property type="term" value="P:cell division"/>
    <property type="evidence" value="ECO:0007669"/>
    <property type="project" value="UniProtKB-KW"/>
</dbReference>
<dbReference type="Proteomes" id="UP000217265">
    <property type="component" value="Chromosome"/>
</dbReference>
<feature type="transmembrane region" description="Helical" evidence="16">
    <location>
        <begin position="154"/>
        <end position="175"/>
    </location>
</feature>
<dbReference type="OrthoDB" id="9807790at2"/>
<evidence type="ECO:0000256" key="4">
    <source>
        <dbReference type="ARBA" id="ARBA00022618"/>
    </source>
</evidence>
<dbReference type="PROSITE" id="PS50901">
    <property type="entry name" value="FTSK"/>
    <property type="match status" value="1"/>
</dbReference>
<dbReference type="Pfam" id="PF01580">
    <property type="entry name" value="FtsK_SpoIIIE"/>
    <property type="match status" value="1"/>
</dbReference>
<dbReference type="SUPFAM" id="SSF46785">
    <property type="entry name" value="Winged helix' DNA-binding domain"/>
    <property type="match status" value="1"/>
</dbReference>
<dbReference type="Gene3D" id="1.10.10.10">
    <property type="entry name" value="Winged helix-like DNA-binding domain superfamily/Winged helix DNA-binding domain"/>
    <property type="match status" value="1"/>
</dbReference>
<dbReference type="GO" id="GO:0003677">
    <property type="term" value="F:DNA binding"/>
    <property type="evidence" value="ECO:0007669"/>
    <property type="project" value="UniProtKB-KW"/>
</dbReference>
<dbReference type="InterPro" id="IPR036388">
    <property type="entry name" value="WH-like_DNA-bd_sf"/>
</dbReference>
<keyword evidence="4 18" id="KW-0132">Cell division</keyword>
<comment type="subunit">
    <text evidence="13">Homohexamer. Forms a ring that surrounds DNA.</text>
</comment>
<evidence type="ECO:0000259" key="17">
    <source>
        <dbReference type="PROSITE" id="PS50901"/>
    </source>
</evidence>
<dbReference type="Pfam" id="PF09397">
    <property type="entry name" value="FtsK_gamma"/>
    <property type="match status" value="1"/>
</dbReference>
<evidence type="ECO:0000256" key="7">
    <source>
        <dbReference type="ARBA" id="ARBA00022829"/>
    </source>
</evidence>
<protein>
    <submittedName>
        <fullName evidence="18">Cell division protein FtsK</fullName>
    </submittedName>
</protein>
<keyword evidence="8 14" id="KW-0067">ATP-binding</keyword>
<dbReference type="InterPro" id="IPR050206">
    <property type="entry name" value="FtsK/SpoIIIE/SftA"/>
</dbReference>
<keyword evidence="9 16" id="KW-1133">Transmembrane helix</keyword>
<evidence type="ECO:0000256" key="9">
    <source>
        <dbReference type="ARBA" id="ARBA00022989"/>
    </source>
</evidence>
<dbReference type="GO" id="GO:0005524">
    <property type="term" value="F:ATP binding"/>
    <property type="evidence" value="ECO:0007669"/>
    <property type="project" value="UniProtKB-UniRule"/>
</dbReference>
<gene>
    <name evidence="18" type="ORF">CMV30_09995</name>
</gene>
<name>A0A290Q6H8_9BACT</name>
<dbReference type="EMBL" id="CP023344">
    <property type="protein sequence ID" value="ATC64259.1"/>
    <property type="molecule type" value="Genomic_DNA"/>
</dbReference>
<dbReference type="InterPro" id="IPR041027">
    <property type="entry name" value="FtsK_alpha"/>
</dbReference>
<dbReference type="GO" id="GO:0007059">
    <property type="term" value="P:chromosome segregation"/>
    <property type="evidence" value="ECO:0007669"/>
    <property type="project" value="UniProtKB-KW"/>
</dbReference>
<dbReference type="KEGG" id="vbh:CMV30_09995"/>
<evidence type="ECO:0000256" key="10">
    <source>
        <dbReference type="ARBA" id="ARBA00023125"/>
    </source>
</evidence>
<sequence>MAKSASSNSNNVPSFQAPRYQPHWAVFSLCLLFGLLLSVAFIDFSPLQSVQSTTHPTDKNLVGRFGAEFSWWAFHVIGISAWLVPTFLLWMAYVAIRNARRLAGTRILAMLLCIAAASGLASMFEGYEKTDYFSEGLGGMLGSLIYQSLLKDTLGVFGTGLLLVMIYALGLMFIFTKDISAEFEKFTHGFSAWRESRAKLRAERADVKRMAKEALARPKAAPVIVGAPVAKKLSIASRGTTPPMGTRAPFPPDEKPEGFADTPPKKISAASAAAALPDLVTKPAALPAPAATKAGKGTVSPFTDQSPLATSTKALEVNTAGRIELNIVKPDEPKKATKATVPQSLDENYERPPFSLLREPVKSHASNSEDEHRRNAENLLRILSEFGVEVTLGEIHAGPVITCYEVIPAPGVRVEKIAGLDKNIALGMRAQSVRILAPIPGKAAVGVEVPNQNSTPVGMRELLESEDWADAVARTELPIALGKDVSGKVLISDLTKMPHLLIAGATGSGKSVCINSIVASILYSKSPKDVRMIMVDPKIVELKIFNTLPHMLIPVVTEPKKVPSALKWLLAEMEQRYQIFAKVGVRNITGFNARKKAAAPEVPPAEVQASLEGVALPDDEIEIPARLPYIVAIIDELADLMMVAPAEIETSIARLAQLARAAGIHLIIATQRPSVNVITGVIKANLPSRIAFQVASQVDSRTILDTKGADTLIGRGDMLFSPPGTSRLVRAQGAFVSDDEVQSLVDFLKRNGPPQYAQDVQAQIDRDPDADEDDADGGDDEGGDGDDALLKQAIGVLKSTRRASTSMLQRRLRIGYNRAARLMEEMEDKGIVGPENGSSPRDILVDLDKL</sequence>
<evidence type="ECO:0000313" key="18">
    <source>
        <dbReference type="EMBL" id="ATC64259.1"/>
    </source>
</evidence>
<dbReference type="SMART" id="SM00843">
    <property type="entry name" value="Ftsk_gamma"/>
    <property type="match status" value="1"/>
</dbReference>
<dbReference type="PANTHER" id="PTHR22683:SF41">
    <property type="entry name" value="DNA TRANSLOCASE FTSK"/>
    <property type="match status" value="1"/>
</dbReference>
<evidence type="ECO:0000256" key="11">
    <source>
        <dbReference type="ARBA" id="ARBA00023136"/>
    </source>
</evidence>
<evidence type="ECO:0000256" key="13">
    <source>
        <dbReference type="ARBA" id="ARBA00025923"/>
    </source>
</evidence>
<feature type="region of interest" description="Disordered" evidence="15">
    <location>
        <begin position="236"/>
        <end position="264"/>
    </location>
</feature>
<evidence type="ECO:0000256" key="5">
    <source>
        <dbReference type="ARBA" id="ARBA00022692"/>
    </source>
</evidence>
<dbReference type="InterPro" id="IPR003593">
    <property type="entry name" value="AAA+_ATPase"/>
</dbReference>
<dbReference type="GO" id="GO:0005886">
    <property type="term" value="C:plasma membrane"/>
    <property type="evidence" value="ECO:0007669"/>
    <property type="project" value="UniProtKB-SubCell"/>
</dbReference>
<dbReference type="PANTHER" id="PTHR22683">
    <property type="entry name" value="SPORULATION PROTEIN RELATED"/>
    <property type="match status" value="1"/>
</dbReference>
<feature type="region of interest" description="Disordered" evidence="15">
    <location>
        <begin position="761"/>
        <end position="787"/>
    </location>
</feature>
<proteinExistence type="inferred from homology"/>
<dbReference type="InterPro" id="IPR027417">
    <property type="entry name" value="P-loop_NTPase"/>
</dbReference>
<feature type="binding site" evidence="14">
    <location>
        <begin position="504"/>
        <end position="511"/>
    </location>
    <ligand>
        <name>ATP</name>
        <dbReference type="ChEBI" id="CHEBI:30616"/>
    </ligand>
</feature>
<evidence type="ECO:0000256" key="14">
    <source>
        <dbReference type="PROSITE-ProRule" id="PRU00289"/>
    </source>
</evidence>
<feature type="transmembrane region" description="Helical" evidence="16">
    <location>
        <begin position="24"/>
        <end position="42"/>
    </location>
</feature>
<keyword evidence="19" id="KW-1185">Reference proteome</keyword>
<dbReference type="SUPFAM" id="SSF52540">
    <property type="entry name" value="P-loop containing nucleoside triphosphate hydrolases"/>
    <property type="match status" value="1"/>
</dbReference>
<reference evidence="18 19" key="1">
    <citation type="submission" date="2017-09" db="EMBL/GenBank/DDBJ databases">
        <title>Complete genome sequence of Verrucomicrobial strain HZ-65, isolated from freshwater.</title>
        <authorList>
            <person name="Choi A."/>
        </authorList>
    </citation>
    <scope>NUCLEOTIDE SEQUENCE [LARGE SCALE GENOMIC DNA]</scope>
    <source>
        <strain evidence="18 19">HZ-65</strain>
    </source>
</reference>
<dbReference type="InterPro" id="IPR025199">
    <property type="entry name" value="FtsK_4TM"/>
</dbReference>
<dbReference type="InterPro" id="IPR002543">
    <property type="entry name" value="FtsK_dom"/>
</dbReference>
<feature type="transmembrane region" description="Helical" evidence="16">
    <location>
        <begin position="69"/>
        <end position="95"/>
    </location>
</feature>
<dbReference type="Gene3D" id="3.30.980.40">
    <property type="match status" value="1"/>
</dbReference>
<accession>A0A290Q6H8</accession>
<keyword evidence="12" id="KW-0131">Cell cycle</keyword>
<dbReference type="Gene3D" id="3.40.50.300">
    <property type="entry name" value="P-loop containing nucleotide triphosphate hydrolases"/>
    <property type="match status" value="1"/>
</dbReference>
<evidence type="ECO:0000256" key="6">
    <source>
        <dbReference type="ARBA" id="ARBA00022741"/>
    </source>
</evidence>
<feature type="compositionally biased region" description="Acidic residues" evidence="15">
    <location>
        <begin position="768"/>
        <end position="787"/>
    </location>
</feature>
<dbReference type="SMART" id="SM00382">
    <property type="entry name" value="AAA"/>
    <property type="match status" value="1"/>
</dbReference>
<evidence type="ECO:0000256" key="12">
    <source>
        <dbReference type="ARBA" id="ARBA00023306"/>
    </source>
</evidence>
<feature type="domain" description="FtsK" evidence="17">
    <location>
        <begin position="486"/>
        <end position="701"/>
    </location>
</feature>
<dbReference type="RefSeq" id="WP_096055891.1">
    <property type="nucleotide sequence ID" value="NZ_CP023344.1"/>
</dbReference>
<evidence type="ECO:0000256" key="8">
    <source>
        <dbReference type="ARBA" id="ARBA00022840"/>
    </source>
</evidence>
<comment type="subcellular location">
    <subcellularLocation>
        <location evidence="1">Cell membrane</location>
        <topology evidence="1">Multi-pass membrane protein</topology>
    </subcellularLocation>
</comment>
<keyword evidence="6 14" id="KW-0547">Nucleotide-binding</keyword>
<evidence type="ECO:0000313" key="19">
    <source>
        <dbReference type="Proteomes" id="UP000217265"/>
    </source>
</evidence>
<keyword evidence="7" id="KW-0159">Chromosome partition</keyword>
<evidence type="ECO:0000256" key="16">
    <source>
        <dbReference type="SAM" id="Phobius"/>
    </source>
</evidence>
<dbReference type="Pfam" id="PF17854">
    <property type="entry name" value="FtsK_alpha"/>
    <property type="match status" value="1"/>
</dbReference>
<keyword evidence="3" id="KW-1003">Cell membrane</keyword>